<organism evidence="1 2">
    <name type="scientific">Desulfofustis glycolicus DSM 9705</name>
    <dbReference type="NCBI Taxonomy" id="1121409"/>
    <lineage>
        <taxon>Bacteria</taxon>
        <taxon>Pseudomonadati</taxon>
        <taxon>Thermodesulfobacteriota</taxon>
        <taxon>Desulfobulbia</taxon>
        <taxon>Desulfobulbales</taxon>
        <taxon>Desulfocapsaceae</taxon>
        <taxon>Desulfofustis</taxon>
    </lineage>
</organism>
<sequence>MHFCSQTLPAESGLKVSHHLLKRYAMQRILARRFSHCVFPVLRFFVRQQRCRHLVEQLPHPAGSTGVPF</sequence>
<keyword evidence="2" id="KW-1185">Reference proteome</keyword>
<gene>
    <name evidence="1" type="ORF">SAMN02745124_03828</name>
</gene>
<accession>A0A1M5YBT5</accession>
<reference evidence="1 2" key="1">
    <citation type="submission" date="2016-11" db="EMBL/GenBank/DDBJ databases">
        <authorList>
            <person name="Jaros S."/>
            <person name="Januszkiewicz K."/>
            <person name="Wedrychowicz H."/>
        </authorList>
    </citation>
    <scope>NUCLEOTIDE SEQUENCE [LARGE SCALE GENOMIC DNA]</scope>
    <source>
        <strain evidence="1 2">DSM 9705</strain>
    </source>
</reference>
<evidence type="ECO:0000313" key="1">
    <source>
        <dbReference type="EMBL" id="SHI09389.1"/>
    </source>
</evidence>
<dbReference type="EMBL" id="FQXS01000032">
    <property type="protein sequence ID" value="SHI09389.1"/>
    <property type="molecule type" value="Genomic_DNA"/>
</dbReference>
<dbReference type="AlphaFoldDB" id="A0A1M5YBT5"/>
<protein>
    <submittedName>
        <fullName evidence="1">Uncharacterized protein</fullName>
    </submittedName>
</protein>
<proteinExistence type="predicted"/>
<dbReference type="Proteomes" id="UP000184139">
    <property type="component" value="Unassembled WGS sequence"/>
</dbReference>
<evidence type="ECO:0000313" key="2">
    <source>
        <dbReference type="Proteomes" id="UP000184139"/>
    </source>
</evidence>
<name>A0A1M5YBT5_9BACT</name>